<keyword evidence="3" id="KW-1185">Reference proteome</keyword>
<comment type="caution">
    <text evidence="2">The sequence shown here is derived from an EMBL/GenBank/DDBJ whole genome shotgun (WGS) entry which is preliminary data.</text>
</comment>
<accession>A0ABQ2Y2T0</accession>
<name>A0ABQ2Y2T0_9BURK</name>
<keyword evidence="1" id="KW-0812">Transmembrane</keyword>
<organism evidence="2 3">
    <name type="scientific">Undibacterium squillarum</name>
    <dbReference type="NCBI Taxonomy" id="1131567"/>
    <lineage>
        <taxon>Bacteria</taxon>
        <taxon>Pseudomonadati</taxon>
        <taxon>Pseudomonadota</taxon>
        <taxon>Betaproteobacteria</taxon>
        <taxon>Burkholderiales</taxon>
        <taxon>Oxalobacteraceae</taxon>
        <taxon>Undibacterium</taxon>
    </lineage>
</organism>
<gene>
    <name evidence="2" type="ORF">GCM10010946_33460</name>
</gene>
<keyword evidence="1" id="KW-0472">Membrane</keyword>
<proteinExistence type="predicted"/>
<evidence type="ECO:0000313" key="2">
    <source>
        <dbReference type="EMBL" id="GGX52142.1"/>
    </source>
</evidence>
<feature type="transmembrane region" description="Helical" evidence="1">
    <location>
        <begin position="61"/>
        <end position="81"/>
    </location>
</feature>
<evidence type="ECO:0000313" key="3">
    <source>
        <dbReference type="Proteomes" id="UP000653343"/>
    </source>
</evidence>
<keyword evidence="1" id="KW-1133">Transmembrane helix</keyword>
<protein>
    <submittedName>
        <fullName evidence="2">Uncharacterized protein</fullName>
    </submittedName>
</protein>
<reference evidence="3" key="1">
    <citation type="journal article" date="2019" name="Int. J. Syst. Evol. Microbiol.">
        <title>The Global Catalogue of Microorganisms (GCM) 10K type strain sequencing project: providing services to taxonomists for standard genome sequencing and annotation.</title>
        <authorList>
            <consortium name="The Broad Institute Genomics Platform"/>
            <consortium name="The Broad Institute Genome Sequencing Center for Infectious Disease"/>
            <person name="Wu L."/>
            <person name="Ma J."/>
        </authorList>
    </citation>
    <scope>NUCLEOTIDE SEQUENCE [LARGE SCALE GENOMIC DNA]</scope>
    <source>
        <strain evidence="3">KCTC 23917</strain>
    </source>
</reference>
<dbReference type="EMBL" id="BMYU01000011">
    <property type="protein sequence ID" value="GGX52142.1"/>
    <property type="molecule type" value="Genomic_DNA"/>
</dbReference>
<evidence type="ECO:0000256" key="1">
    <source>
        <dbReference type="SAM" id="Phobius"/>
    </source>
</evidence>
<sequence>MANGSLQTVVICSPATTANATQQAVCPKIGTQFYVPTKVQAYLLDPSQQSKFDAAFGPFDYAYASAIWTFAFSTVVGLYFVSHGIGQVLGIVRRG</sequence>
<dbReference type="Proteomes" id="UP000653343">
    <property type="component" value="Unassembled WGS sequence"/>
</dbReference>